<keyword evidence="1" id="KW-0238">DNA-binding</keyword>
<organism evidence="3 4">
    <name type="scientific">Hymenobacter bucti</name>
    <dbReference type="NCBI Taxonomy" id="1844114"/>
    <lineage>
        <taxon>Bacteria</taxon>
        <taxon>Pseudomonadati</taxon>
        <taxon>Bacteroidota</taxon>
        <taxon>Cytophagia</taxon>
        <taxon>Cytophagales</taxon>
        <taxon>Hymenobacteraceae</taxon>
        <taxon>Hymenobacter</taxon>
    </lineage>
</organism>
<evidence type="ECO:0000313" key="4">
    <source>
        <dbReference type="Proteomes" id="UP001597197"/>
    </source>
</evidence>
<evidence type="ECO:0000256" key="1">
    <source>
        <dbReference type="ARBA" id="ARBA00023125"/>
    </source>
</evidence>
<feature type="domain" description="HTH tetR-type" evidence="2">
    <location>
        <begin position="20"/>
        <end position="67"/>
    </location>
</feature>
<evidence type="ECO:0000313" key="3">
    <source>
        <dbReference type="EMBL" id="MFD1872015.1"/>
    </source>
</evidence>
<protein>
    <submittedName>
        <fullName evidence="3">TetR/AcrR family transcriptional regulator</fullName>
    </submittedName>
</protein>
<dbReference type="SUPFAM" id="SSF46689">
    <property type="entry name" value="Homeodomain-like"/>
    <property type="match status" value="1"/>
</dbReference>
<keyword evidence="4" id="KW-1185">Reference proteome</keyword>
<dbReference type="Proteomes" id="UP001597197">
    <property type="component" value="Unassembled WGS sequence"/>
</dbReference>
<dbReference type="Pfam" id="PF00440">
    <property type="entry name" value="TetR_N"/>
    <property type="match status" value="1"/>
</dbReference>
<name>A0ABW4QR31_9BACT</name>
<dbReference type="Gene3D" id="1.10.357.10">
    <property type="entry name" value="Tetracycline Repressor, domain 2"/>
    <property type="match status" value="1"/>
</dbReference>
<proteinExistence type="predicted"/>
<dbReference type="InterPro" id="IPR001647">
    <property type="entry name" value="HTH_TetR"/>
</dbReference>
<sequence length="215" mass="24998">MSDFLLSYSPQQTRYEYPRIVAAAQALYFERGIEAVSLSDIAFSLRMPVGAIERHFPAGKPVLVQAVLEKHLQHIHHNLGQQREESSNAVEELLAMRRFLQQTMQDTRTLFFQELEVHYPTVWQYIQRNRTDFMLDHLQANMHRGMREGLYRTDLAVEALAQHWLQQADQQLILARSTAELAETYYGQLSRFLASLTTPAGAYVIRRLQEAPPYY</sequence>
<evidence type="ECO:0000259" key="2">
    <source>
        <dbReference type="Pfam" id="PF00440"/>
    </source>
</evidence>
<dbReference type="RefSeq" id="WP_382312377.1">
    <property type="nucleotide sequence ID" value="NZ_JBHUFD010000002.1"/>
</dbReference>
<dbReference type="EMBL" id="JBHUFD010000002">
    <property type="protein sequence ID" value="MFD1872015.1"/>
    <property type="molecule type" value="Genomic_DNA"/>
</dbReference>
<dbReference type="InterPro" id="IPR009057">
    <property type="entry name" value="Homeodomain-like_sf"/>
</dbReference>
<reference evidence="4" key="1">
    <citation type="journal article" date="2019" name="Int. J. Syst. Evol. Microbiol.">
        <title>The Global Catalogue of Microorganisms (GCM) 10K type strain sequencing project: providing services to taxonomists for standard genome sequencing and annotation.</title>
        <authorList>
            <consortium name="The Broad Institute Genomics Platform"/>
            <consortium name="The Broad Institute Genome Sequencing Center for Infectious Disease"/>
            <person name="Wu L."/>
            <person name="Ma J."/>
        </authorList>
    </citation>
    <scope>NUCLEOTIDE SEQUENCE [LARGE SCALE GENOMIC DNA]</scope>
    <source>
        <strain evidence="4">CGMCC 1.15795</strain>
    </source>
</reference>
<gene>
    <name evidence="3" type="ORF">ACFSDX_06240</name>
</gene>
<comment type="caution">
    <text evidence="3">The sequence shown here is derived from an EMBL/GenBank/DDBJ whole genome shotgun (WGS) entry which is preliminary data.</text>
</comment>
<accession>A0ABW4QR31</accession>